<sequence>MSAGHHFPSRLNTSSLLFDHTIDRFPLLKDTMTLNPAKLAGQAHGVEHINQKLLQQSLEHL</sequence>
<gene>
    <name evidence="1" type="ORF">DSO57_1017116</name>
</gene>
<organism evidence="1 2">
    <name type="scientific">Entomophthora muscae</name>
    <dbReference type="NCBI Taxonomy" id="34485"/>
    <lineage>
        <taxon>Eukaryota</taxon>
        <taxon>Fungi</taxon>
        <taxon>Fungi incertae sedis</taxon>
        <taxon>Zoopagomycota</taxon>
        <taxon>Entomophthoromycotina</taxon>
        <taxon>Entomophthoromycetes</taxon>
        <taxon>Entomophthorales</taxon>
        <taxon>Entomophthoraceae</taxon>
        <taxon>Entomophthora</taxon>
    </lineage>
</organism>
<dbReference type="EMBL" id="QTSX02000781">
    <property type="protein sequence ID" value="KAJ9085116.1"/>
    <property type="molecule type" value="Genomic_DNA"/>
</dbReference>
<keyword evidence="2" id="KW-1185">Reference proteome</keyword>
<proteinExistence type="predicted"/>
<evidence type="ECO:0000313" key="2">
    <source>
        <dbReference type="Proteomes" id="UP001165960"/>
    </source>
</evidence>
<reference evidence="1" key="1">
    <citation type="submission" date="2022-04" db="EMBL/GenBank/DDBJ databases">
        <title>Genome of the entomopathogenic fungus Entomophthora muscae.</title>
        <authorList>
            <person name="Elya C."/>
            <person name="Lovett B.R."/>
            <person name="Lee E."/>
            <person name="Macias A.M."/>
            <person name="Hajek A.E."/>
            <person name="De Bivort B.L."/>
            <person name="Kasson M.T."/>
            <person name="De Fine Licht H.H."/>
            <person name="Stajich J.E."/>
        </authorList>
    </citation>
    <scope>NUCLEOTIDE SEQUENCE</scope>
    <source>
        <strain evidence="1">Berkeley</strain>
    </source>
</reference>
<comment type="caution">
    <text evidence="1">The sequence shown here is derived from an EMBL/GenBank/DDBJ whole genome shotgun (WGS) entry which is preliminary data.</text>
</comment>
<name>A0ACC2UEG0_9FUNG</name>
<dbReference type="Proteomes" id="UP001165960">
    <property type="component" value="Unassembled WGS sequence"/>
</dbReference>
<accession>A0ACC2UEG0</accession>
<protein>
    <submittedName>
        <fullName evidence="1">Uncharacterized protein</fullName>
    </submittedName>
</protein>
<evidence type="ECO:0000313" key="1">
    <source>
        <dbReference type="EMBL" id="KAJ9085116.1"/>
    </source>
</evidence>